<dbReference type="Pfam" id="PF06725">
    <property type="entry name" value="3D"/>
    <property type="match status" value="1"/>
</dbReference>
<dbReference type="PANTHER" id="PTHR30124:SF0">
    <property type="entry name" value="MEMBRANE-BOUND LYTIC MUREIN TRANSGLYCOSYLASE A"/>
    <property type="match status" value="1"/>
</dbReference>
<keyword evidence="8" id="KW-0614">Plasmid</keyword>
<comment type="function">
    <text evidence="4">Murein-degrading enzyme. May play a role in recycling of muropeptides during cell elongation and/or cell division.</text>
</comment>
<evidence type="ECO:0000256" key="3">
    <source>
        <dbReference type="ARBA" id="ARBA00023316"/>
    </source>
</evidence>
<feature type="domain" description="Lytic transglycosylase MltA" evidence="6">
    <location>
        <begin position="134"/>
        <end position="292"/>
    </location>
</feature>
<dbReference type="CDD" id="cd14485">
    <property type="entry name" value="mltA_like_LT_A"/>
    <property type="match status" value="1"/>
</dbReference>
<keyword evidence="5" id="KW-0472">Membrane</keyword>
<dbReference type="CDD" id="cd14668">
    <property type="entry name" value="mlta_B"/>
    <property type="match status" value="1"/>
</dbReference>
<dbReference type="PIRSF" id="PIRSF019422">
    <property type="entry name" value="MltA"/>
    <property type="match status" value="1"/>
</dbReference>
<keyword evidence="3 4" id="KW-0961">Cell wall biogenesis/degradation</keyword>
<dbReference type="GO" id="GO:0008933">
    <property type="term" value="F:peptidoglycan lytic transglycosylase activity"/>
    <property type="evidence" value="ECO:0007669"/>
    <property type="project" value="TreeGrafter"/>
</dbReference>
<dbReference type="AlphaFoldDB" id="A0A0W0R4B7"/>
<dbReference type="EMBL" id="LR134421">
    <property type="protein sequence ID" value="VEH85284.1"/>
    <property type="molecule type" value="Genomic_DNA"/>
</dbReference>
<evidence type="ECO:0000313" key="9">
    <source>
        <dbReference type="Proteomes" id="UP000054859"/>
    </source>
</evidence>
<dbReference type="GO" id="GO:0009253">
    <property type="term" value="P:peptidoglycan catabolic process"/>
    <property type="evidence" value="ECO:0007669"/>
    <property type="project" value="TreeGrafter"/>
</dbReference>
<keyword evidence="9" id="KW-1185">Reference proteome</keyword>
<evidence type="ECO:0000259" key="6">
    <source>
        <dbReference type="SMART" id="SM00925"/>
    </source>
</evidence>
<evidence type="ECO:0000313" key="7">
    <source>
        <dbReference type="EMBL" id="KTC65854.1"/>
    </source>
</evidence>
<dbReference type="InterPro" id="IPR026044">
    <property type="entry name" value="MltA"/>
</dbReference>
<evidence type="ECO:0000313" key="10">
    <source>
        <dbReference type="Proteomes" id="UP000281170"/>
    </source>
</evidence>
<dbReference type="InterPro" id="IPR005300">
    <property type="entry name" value="MltA_B"/>
</dbReference>
<dbReference type="Pfam" id="PF03562">
    <property type="entry name" value="MltA"/>
    <property type="match status" value="1"/>
</dbReference>
<proteinExistence type="predicted"/>
<dbReference type="GO" id="GO:0071555">
    <property type="term" value="P:cell wall organization"/>
    <property type="evidence" value="ECO:0007669"/>
    <property type="project" value="UniProtKB-KW"/>
</dbReference>
<geneLocation type="plasmid" evidence="8 10">
    <name>12</name>
</geneLocation>
<evidence type="ECO:0000256" key="1">
    <source>
        <dbReference type="ARBA" id="ARBA00001420"/>
    </source>
</evidence>
<evidence type="ECO:0000256" key="4">
    <source>
        <dbReference type="PIRNR" id="PIRNR019422"/>
    </source>
</evidence>
<dbReference type="GO" id="GO:0004553">
    <property type="term" value="F:hydrolase activity, hydrolyzing O-glycosyl compounds"/>
    <property type="evidence" value="ECO:0007669"/>
    <property type="project" value="InterPro"/>
</dbReference>
<feature type="transmembrane region" description="Helical" evidence="5">
    <location>
        <begin position="5"/>
        <end position="26"/>
    </location>
</feature>
<organism evidence="7 9">
    <name type="scientific">Legionella adelaidensis</name>
    <dbReference type="NCBI Taxonomy" id="45056"/>
    <lineage>
        <taxon>Bacteria</taxon>
        <taxon>Pseudomonadati</taxon>
        <taxon>Pseudomonadota</taxon>
        <taxon>Gammaproteobacteria</taxon>
        <taxon>Legionellales</taxon>
        <taxon>Legionellaceae</taxon>
        <taxon>Legionella</taxon>
    </lineage>
</organism>
<protein>
    <recommendedName>
        <fullName evidence="4">Membrane-bound lytic murein transglycosylase A</fullName>
        <ecNumber evidence="4">4.2.2.n1</ecNumber>
    </recommendedName>
    <alternativeName>
        <fullName evidence="4">Murein hydrolase A</fullName>
    </alternativeName>
</protein>
<reference evidence="7 9" key="1">
    <citation type="submission" date="2015-11" db="EMBL/GenBank/DDBJ databases">
        <title>Identification of large and diverse effector repertoires of 38 Legionella species.</title>
        <authorList>
            <person name="Burstein D."/>
            <person name="Amaro F."/>
            <person name="Zusman T."/>
            <person name="Lifshitz Z."/>
            <person name="Cohen O."/>
            <person name="Gilbert J.A."/>
            <person name="Pupko T."/>
            <person name="Shuman H.A."/>
            <person name="Segal G."/>
        </authorList>
    </citation>
    <scope>NUCLEOTIDE SEQUENCE [LARGE SCALE GENOMIC DNA]</scope>
    <source>
        <strain evidence="7 9">1762-AUS-E</strain>
    </source>
</reference>
<name>A0A0W0R4B7_9GAMM</name>
<dbReference type="Gene3D" id="2.40.240.50">
    <property type="entry name" value="Barwin-like endoglucanases"/>
    <property type="match status" value="1"/>
</dbReference>
<dbReference type="EMBL" id="LNKA01000001">
    <property type="protein sequence ID" value="KTC65854.1"/>
    <property type="molecule type" value="Genomic_DNA"/>
</dbReference>
<dbReference type="OrthoDB" id="9783686at2"/>
<dbReference type="PATRIC" id="fig|45056.6.peg.532"/>
<keyword evidence="5" id="KW-1133">Transmembrane helix</keyword>
<keyword evidence="5" id="KW-0812">Transmembrane</keyword>
<dbReference type="Gene3D" id="2.40.40.10">
    <property type="entry name" value="RlpA-like domain"/>
    <property type="match status" value="1"/>
</dbReference>
<gene>
    <name evidence="7" type="primary">mltA</name>
    <name evidence="7" type="ORF">Lade_0512</name>
    <name evidence="8" type="ORF">NCTC12735_00910</name>
</gene>
<dbReference type="KEGG" id="ladl:NCTC12735_00910"/>
<evidence type="ECO:0000256" key="2">
    <source>
        <dbReference type="ARBA" id="ARBA00023239"/>
    </source>
</evidence>
<dbReference type="PANTHER" id="PTHR30124">
    <property type="entry name" value="MEMBRANE-BOUND LYTIC MUREIN TRANSGLYCOSYLASE A"/>
    <property type="match status" value="1"/>
</dbReference>
<dbReference type="Proteomes" id="UP000054859">
    <property type="component" value="Unassembled WGS sequence"/>
</dbReference>
<dbReference type="SMART" id="SM00925">
    <property type="entry name" value="MltA"/>
    <property type="match status" value="1"/>
</dbReference>
<reference evidence="8 10" key="2">
    <citation type="submission" date="2018-12" db="EMBL/GenBank/DDBJ databases">
        <authorList>
            <consortium name="Pathogen Informatics"/>
        </authorList>
    </citation>
    <scope>NUCLEOTIDE SEQUENCE [LARGE SCALE GENOMIC DNA]</scope>
    <source>
        <strain evidence="8 10">NCTC12735</strain>
        <plasmid evidence="10">12</plasmid>
    </source>
</reference>
<dbReference type="InterPro" id="IPR010611">
    <property type="entry name" value="3D_dom"/>
</dbReference>
<evidence type="ECO:0000313" key="8">
    <source>
        <dbReference type="EMBL" id="VEH85284.1"/>
    </source>
</evidence>
<dbReference type="InterPro" id="IPR036908">
    <property type="entry name" value="RlpA-like_sf"/>
</dbReference>
<dbReference type="RefSeq" id="WP_058461581.1">
    <property type="nucleotide sequence ID" value="NZ_CAAAHS010000004.1"/>
</dbReference>
<dbReference type="Proteomes" id="UP000281170">
    <property type="component" value="Plasmid 12"/>
</dbReference>
<dbReference type="STRING" id="45056.Lade_0512"/>
<dbReference type="GO" id="GO:0019867">
    <property type="term" value="C:outer membrane"/>
    <property type="evidence" value="ECO:0007669"/>
    <property type="project" value="InterPro"/>
</dbReference>
<sequence>MKRKLLYTSLIAILIAIAALSAWFFWPKPSNKITLRPIAFKHLNGWQQADFFASFKAFKISCSAFLRQSPEKSVGSQFIDLKVKDWIPACQAAFSVNGNNTQEIQAFFEKWFVPVAFHDNKPIKGLFTGYYLPLLKGSLKKTKEYPTPIYRAPKNLISVDLGQFDPSLKHHRKIKGRVKGSSLVPYFTRKEIKAGAIDKHAEVVAWINNDVDRQFLEIEGSGLLQLEDGSQVYIGYEDQNGAPYTSIAKVLIDMGVMTRENASMQRIRTYLKKHPEKVESILNQNKSFVFFKILEQQGALGTQGVVLTPGYSLAVDRKWVPIGAPVWLTTTRPGQNFKQQVPFNRLMIAQDTGGAIKGAVRGDVYWGGGASAANIAGHMKNPGYYWLLLPRHKANQFQQITIDPS</sequence>
<evidence type="ECO:0000256" key="5">
    <source>
        <dbReference type="SAM" id="Phobius"/>
    </source>
</evidence>
<accession>A0A0W0R4B7</accession>
<comment type="catalytic activity">
    <reaction evidence="1 4">
        <text>Exolytic cleavage of the (1-&gt;4)-beta-glycosidic linkage between N-acetylmuramic acid (MurNAc) and N-acetylglucosamine (GlcNAc) residues in peptidoglycan, from either the reducing or the non-reducing ends of the peptidoglycan chains, with concomitant formation of a 1,6-anhydrobond in the MurNAc residue.</text>
        <dbReference type="EC" id="4.2.2.n1"/>
    </reaction>
</comment>
<dbReference type="SUPFAM" id="SSF50685">
    <property type="entry name" value="Barwin-like endoglucanases"/>
    <property type="match status" value="1"/>
</dbReference>
<dbReference type="GO" id="GO:0009254">
    <property type="term" value="P:peptidoglycan turnover"/>
    <property type="evidence" value="ECO:0007669"/>
    <property type="project" value="UniProtKB-UniRule"/>
</dbReference>
<dbReference type="EC" id="4.2.2.n1" evidence="4"/>
<keyword evidence="2 4" id="KW-0456">Lyase</keyword>